<comment type="caution">
    <text evidence="6">The sequence shown here is derived from an EMBL/GenBank/DDBJ whole genome shotgun (WGS) entry which is preliminary data.</text>
</comment>
<reference evidence="6 7" key="1">
    <citation type="submission" date="2021-03" db="EMBL/GenBank/DDBJ databases">
        <title>Genomic Encyclopedia of Type Strains, Phase IV (KMG-IV): sequencing the most valuable type-strain genomes for metagenomic binning, comparative biology and taxonomic classification.</title>
        <authorList>
            <person name="Goeker M."/>
        </authorList>
    </citation>
    <scope>NUCLEOTIDE SEQUENCE [LARGE SCALE GENOMIC DNA]</scope>
    <source>
        <strain evidence="6 7">DSM 26048</strain>
    </source>
</reference>
<feature type="transmembrane region" description="Helical" evidence="4">
    <location>
        <begin position="14"/>
        <end position="40"/>
    </location>
</feature>
<dbReference type="PROSITE" id="PS01124">
    <property type="entry name" value="HTH_ARAC_FAMILY_2"/>
    <property type="match status" value="1"/>
</dbReference>
<dbReference type="Gene3D" id="1.10.10.60">
    <property type="entry name" value="Homeodomain-like"/>
    <property type="match status" value="1"/>
</dbReference>
<proteinExistence type="predicted"/>
<gene>
    <name evidence="6" type="ORF">J2Z66_003551</name>
</gene>
<dbReference type="PRINTS" id="PR00032">
    <property type="entry name" value="HTHARAC"/>
</dbReference>
<dbReference type="PANTHER" id="PTHR43280">
    <property type="entry name" value="ARAC-FAMILY TRANSCRIPTIONAL REGULATOR"/>
    <property type="match status" value="1"/>
</dbReference>
<dbReference type="PROSITE" id="PS00041">
    <property type="entry name" value="HTH_ARAC_FAMILY_1"/>
    <property type="match status" value="1"/>
</dbReference>
<dbReference type="Proteomes" id="UP001519287">
    <property type="component" value="Unassembled WGS sequence"/>
</dbReference>
<keyword evidence="4" id="KW-1133">Transmembrane helix</keyword>
<evidence type="ECO:0000313" key="6">
    <source>
        <dbReference type="EMBL" id="MBP1991943.1"/>
    </source>
</evidence>
<dbReference type="PANTHER" id="PTHR43280:SF2">
    <property type="entry name" value="HTH-TYPE TRANSCRIPTIONAL REGULATOR EXSA"/>
    <property type="match status" value="1"/>
</dbReference>
<evidence type="ECO:0000256" key="3">
    <source>
        <dbReference type="ARBA" id="ARBA00023163"/>
    </source>
</evidence>
<keyword evidence="4" id="KW-0472">Membrane</keyword>
<keyword evidence="1" id="KW-0805">Transcription regulation</keyword>
<dbReference type="SMART" id="SM00342">
    <property type="entry name" value="HTH_ARAC"/>
    <property type="match status" value="1"/>
</dbReference>
<organism evidence="6 7">
    <name type="scientific">Paenibacillus eucommiae</name>
    <dbReference type="NCBI Taxonomy" id="1355755"/>
    <lineage>
        <taxon>Bacteria</taxon>
        <taxon>Bacillati</taxon>
        <taxon>Bacillota</taxon>
        <taxon>Bacilli</taxon>
        <taxon>Bacillales</taxon>
        <taxon>Paenibacillaceae</taxon>
        <taxon>Paenibacillus</taxon>
    </lineage>
</organism>
<keyword evidence="7" id="KW-1185">Reference proteome</keyword>
<dbReference type="InterPro" id="IPR018060">
    <property type="entry name" value="HTH_AraC"/>
</dbReference>
<evidence type="ECO:0000256" key="4">
    <source>
        <dbReference type="SAM" id="Phobius"/>
    </source>
</evidence>
<evidence type="ECO:0000256" key="2">
    <source>
        <dbReference type="ARBA" id="ARBA00023125"/>
    </source>
</evidence>
<dbReference type="Pfam" id="PF12833">
    <property type="entry name" value="HTH_18"/>
    <property type="match status" value="1"/>
</dbReference>
<keyword evidence="3" id="KW-0804">Transcription</keyword>
<dbReference type="EMBL" id="JAGGLB010000011">
    <property type="protein sequence ID" value="MBP1991943.1"/>
    <property type="molecule type" value="Genomic_DNA"/>
</dbReference>
<name>A0ABS4IWH7_9BACL</name>
<dbReference type="InterPro" id="IPR020449">
    <property type="entry name" value="Tscrpt_reg_AraC-type_HTH"/>
</dbReference>
<keyword evidence="4" id="KW-0812">Transmembrane</keyword>
<evidence type="ECO:0000256" key="1">
    <source>
        <dbReference type="ARBA" id="ARBA00023015"/>
    </source>
</evidence>
<sequence>MKIFKPSFFYRKKYYLRIVFSISFLTVILIGALTMALYIYGKQTITRIESQSNMQVLNQVRFNFELMDSTIKNAAKYLFVNPDTTALLNATGNLDYDDIYNRLNRVTSSVIASNSFIHSIGFYNEYQSQYYYAGKQMYYDDTGFKQMIADYPKIPRMKPIFRLIDHSFGDKTVNEKIITYLLYQDSGEPAKIDYAVVINVNANWIRDNLDLLHMVNPKIGESVYIYSDTSGFLDNSESDESLRQSLLAAYGRETNKDQSNQGSFEQKLNMQDYVISYQNLKEQGLTIFKIRPSAVVYQSLHTLSIFLWIIFVIFVLVALFFSILVSGIVYNPIQKLVRQVTVKSNQSQVNDEILFLSSNYDESINTLKKYDVEKKNYHALMKTYFIKNMLLGEGLSSRELFEKTCEEYKLKLIFDGAYCLCLVQIDEYERFQQSYNQYDRNLLKYALFNVFTESYGEVSHAEVAEMHDDDIVLMLPCGSFETGWPEALEDKVQKAQHFMLEYYKLSVTVSMSPIFQGVGNMPGAYKTLLHDASYRFFLGHGSFITPKRLKANKETSKTTYSQKLETALLDNIQTGNLSGIKQSLGLIQAELKGISYEHMTLSFMHLLNVIRSSLIHNGKQNHEETGKDILKLLRSIGSYETIEECFAKLISILNPIVNGSKNDETSNQSFVLETAYNMIKLTYPENTLCADFIATQLKIHPRRLAKIFKDGTGMSIADCINEVRMKEAAALLENSNMNVYDIIFRVGYENESYFYKLFKSRYGITPKEYANKFRDGTD</sequence>
<dbReference type="InterPro" id="IPR009057">
    <property type="entry name" value="Homeodomain-like_sf"/>
</dbReference>
<accession>A0ABS4IWH7</accession>
<feature type="transmembrane region" description="Helical" evidence="4">
    <location>
        <begin position="305"/>
        <end position="330"/>
    </location>
</feature>
<keyword evidence="2" id="KW-0238">DNA-binding</keyword>
<dbReference type="InterPro" id="IPR018062">
    <property type="entry name" value="HTH_AraC-typ_CS"/>
</dbReference>
<evidence type="ECO:0000259" key="5">
    <source>
        <dbReference type="PROSITE" id="PS01124"/>
    </source>
</evidence>
<protein>
    <submittedName>
        <fullName evidence="6">AraC-like DNA-binding protein</fullName>
    </submittedName>
</protein>
<feature type="domain" description="HTH araC/xylS-type" evidence="5">
    <location>
        <begin position="673"/>
        <end position="772"/>
    </location>
</feature>
<dbReference type="RefSeq" id="WP_209972668.1">
    <property type="nucleotide sequence ID" value="NZ_JAGGLB010000011.1"/>
</dbReference>
<dbReference type="SUPFAM" id="SSF46689">
    <property type="entry name" value="Homeodomain-like"/>
    <property type="match status" value="1"/>
</dbReference>
<evidence type="ECO:0000313" key="7">
    <source>
        <dbReference type="Proteomes" id="UP001519287"/>
    </source>
</evidence>